<accession>A0A1S1LJJ9</accession>
<dbReference type="Proteomes" id="UP000180043">
    <property type="component" value="Unassembled WGS sequence"/>
</dbReference>
<evidence type="ECO:0000313" key="1">
    <source>
        <dbReference type="EMBL" id="OHU51474.1"/>
    </source>
</evidence>
<dbReference type="RefSeq" id="WP_070947690.1">
    <property type="nucleotide sequence ID" value="NZ_MLIQ01000023.1"/>
</dbReference>
<protein>
    <recommendedName>
        <fullName evidence="3">Phage protein</fullName>
    </recommendedName>
</protein>
<evidence type="ECO:0008006" key="3">
    <source>
        <dbReference type="Google" id="ProtNLM"/>
    </source>
</evidence>
<organism evidence="1 2">
    <name type="scientific">Mycobacteroides chelonae</name>
    <name type="common">Mycobacterium chelonae</name>
    <dbReference type="NCBI Taxonomy" id="1774"/>
    <lineage>
        <taxon>Bacteria</taxon>
        <taxon>Bacillati</taxon>
        <taxon>Actinomycetota</taxon>
        <taxon>Actinomycetes</taxon>
        <taxon>Mycobacteriales</taxon>
        <taxon>Mycobacteriaceae</taxon>
        <taxon>Mycobacteroides</taxon>
    </lineage>
</organism>
<sequence length="102" mass="11622">MSARKFRKRPVIVEAMRWDGTATGSAMIVDWIYDNDAECQYYAPGEWNEEWPTVAYIKIETLEGSMLASSGDWIIRGVAGEFYPCKPGIFEKTYEPVEESGK</sequence>
<reference evidence="1 2" key="1">
    <citation type="submission" date="2016-10" db="EMBL/GenBank/DDBJ databases">
        <title>Evaluation of Human, Veterinary and Environmental Mycobacterium chelonae Isolates by Core Genome Phylogenomic Analysis, Targeted Gene Comparison, and Anti-microbial Susceptibility Patterns: A Tale of Mistaken Identities.</title>
        <authorList>
            <person name="Fogelson S.B."/>
            <person name="Camus A.C."/>
            <person name="Lorenz W."/>
            <person name="Vasireddy R."/>
            <person name="Vasireddy S."/>
            <person name="Smith T."/>
            <person name="Brown-Elliott B.A."/>
            <person name="Wallace R.J.Jr."/>
            <person name="Hasan N.A."/>
            <person name="Reischl U."/>
            <person name="Sanchez S."/>
        </authorList>
    </citation>
    <scope>NUCLEOTIDE SEQUENCE [LARGE SCALE GENOMIC DNA]</scope>
    <source>
        <strain evidence="1 2">15515</strain>
    </source>
</reference>
<comment type="caution">
    <text evidence="1">The sequence shown here is derived from an EMBL/GenBank/DDBJ whole genome shotgun (WGS) entry which is preliminary data.</text>
</comment>
<gene>
    <name evidence="1" type="ORF">BKG82_23035</name>
</gene>
<proteinExistence type="predicted"/>
<dbReference type="AlphaFoldDB" id="A0A1S1LJJ9"/>
<dbReference type="EMBL" id="MLIQ01000023">
    <property type="protein sequence ID" value="OHU51474.1"/>
    <property type="molecule type" value="Genomic_DNA"/>
</dbReference>
<evidence type="ECO:0000313" key="2">
    <source>
        <dbReference type="Proteomes" id="UP000180043"/>
    </source>
</evidence>
<name>A0A1S1LJJ9_MYCCH</name>